<proteinExistence type="predicted"/>
<feature type="coiled-coil region" evidence="1">
    <location>
        <begin position="26"/>
        <end position="56"/>
    </location>
</feature>
<evidence type="ECO:0000313" key="3">
    <source>
        <dbReference type="EMBL" id="VYU48990.1"/>
    </source>
</evidence>
<accession>A0A6N3FAH8</accession>
<sequence>MVEQVTTYITANWVAWLFAGAYAILIALYKKEKQQHKEEREENKAVREGLQALLRQQIIDICLKYEERKEAPAWAKQAETSAYKAYEKLGGNDVAHAMHERFMQLPLSDGNLETERIH</sequence>
<keyword evidence="2" id="KW-0812">Transmembrane</keyword>
<dbReference type="EMBL" id="CACRUU010000084">
    <property type="protein sequence ID" value="VYU48990.1"/>
    <property type="molecule type" value="Genomic_DNA"/>
</dbReference>
<feature type="transmembrane region" description="Helical" evidence="2">
    <location>
        <begin position="6"/>
        <end position="29"/>
    </location>
</feature>
<gene>
    <name evidence="3" type="ORF">RGLFYP36_01754</name>
</gene>
<organism evidence="3">
    <name type="scientific">Mediterraneibacter gnavus</name>
    <name type="common">Ruminococcus gnavus</name>
    <dbReference type="NCBI Taxonomy" id="33038"/>
    <lineage>
        <taxon>Bacteria</taxon>
        <taxon>Bacillati</taxon>
        <taxon>Bacillota</taxon>
        <taxon>Clostridia</taxon>
        <taxon>Lachnospirales</taxon>
        <taxon>Lachnospiraceae</taxon>
        <taxon>Mediterraneibacter</taxon>
    </lineage>
</organism>
<dbReference type="RefSeq" id="WP_022400540.1">
    <property type="nucleotide sequence ID" value="NZ_CACRUU010000084.1"/>
</dbReference>
<keyword evidence="2" id="KW-0472">Membrane</keyword>
<keyword evidence="2" id="KW-1133">Transmembrane helix</keyword>
<dbReference type="AlphaFoldDB" id="A0A6N3FAH8"/>
<name>A0A6N3FAH8_MEDGN</name>
<protein>
    <submittedName>
        <fullName evidence="3">Uncharacterized protein</fullName>
    </submittedName>
</protein>
<keyword evidence="1" id="KW-0175">Coiled coil</keyword>
<evidence type="ECO:0000256" key="1">
    <source>
        <dbReference type="SAM" id="Coils"/>
    </source>
</evidence>
<evidence type="ECO:0000256" key="2">
    <source>
        <dbReference type="SAM" id="Phobius"/>
    </source>
</evidence>
<reference evidence="3" key="1">
    <citation type="submission" date="2019-11" db="EMBL/GenBank/DDBJ databases">
        <authorList>
            <person name="Feng L."/>
        </authorList>
    </citation>
    <scope>NUCLEOTIDE SEQUENCE</scope>
    <source>
        <strain evidence="3">RgnavusLFYP36</strain>
    </source>
</reference>